<dbReference type="GeneID" id="18918325"/>
<dbReference type="KEGG" id="pco:PHACADRAFT_262598"/>
<name>K5WP53_PHACS</name>
<dbReference type="AlphaFoldDB" id="K5WP53"/>
<dbReference type="InParanoid" id="K5WP53"/>
<dbReference type="RefSeq" id="XP_007399898.1">
    <property type="nucleotide sequence ID" value="XM_007399836.1"/>
</dbReference>
<keyword evidence="3" id="KW-1185">Reference proteome</keyword>
<dbReference type="Proteomes" id="UP000008370">
    <property type="component" value="Unassembled WGS sequence"/>
</dbReference>
<accession>K5WP53</accession>
<dbReference type="EMBL" id="JH930476">
    <property type="protein sequence ID" value="EKM52117.1"/>
    <property type="molecule type" value="Genomic_DNA"/>
</dbReference>
<protein>
    <submittedName>
        <fullName evidence="2">Uncharacterized protein</fullName>
    </submittedName>
</protein>
<dbReference type="HOGENOM" id="CLU_2948205_0_0_1"/>
<evidence type="ECO:0000313" key="2">
    <source>
        <dbReference type="EMBL" id="EKM52117.1"/>
    </source>
</evidence>
<evidence type="ECO:0000313" key="3">
    <source>
        <dbReference type="Proteomes" id="UP000008370"/>
    </source>
</evidence>
<reference evidence="2 3" key="1">
    <citation type="journal article" date="2012" name="BMC Genomics">
        <title>Comparative genomics of the white-rot fungi, Phanerochaete carnosa and P. chrysosporium, to elucidate the genetic basis of the distinct wood types they colonize.</title>
        <authorList>
            <person name="Suzuki H."/>
            <person name="MacDonald J."/>
            <person name="Syed K."/>
            <person name="Salamov A."/>
            <person name="Hori C."/>
            <person name="Aerts A."/>
            <person name="Henrissat B."/>
            <person name="Wiebenga A."/>
            <person name="vanKuyk P.A."/>
            <person name="Barry K."/>
            <person name="Lindquist E."/>
            <person name="LaButti K."/>
            <person name="Lapidus A."/>
            <person name="Lucas S."/>
            <person name="Coutinho P."/>
            <person name="Gong Y."/>
            <person name="Samejima M."/>
            <person name="Mahadevan R."/>
            <person name="Abou-Zaid M."/>
            <person name="de Vries R.P."/>
            <person name="Igarashi K."/>
            <person name="Yadav J.S."/>
            <person name="Grigoriev I.V."/>
            <person name="Master E.R."/>
        </authorList>
    </citation>
    <scope>NUCLEOTIDE SEQUENCE [LARGE SCALE GENOMIC DNA]</scope>
    <source>
        <strain evidence="2 3">HHB-10118-sp</strain>
    </source>
</reference>
<organism evidence="2 3">
    <name type="scientific">Phanerochaete carnosa (strain HHB-10118-sp)</name>
    <name type="common">White-rot fungus</name>
    <name type="synonym">Peniophora carnosa</name>
    <dbReference type="NCBI Taxonomy" id="650164"/>
    <lineage>
        <taxon>Eukaryota</taxon>
        <taxon>Fungi</taxon>
        <taxon>Dikarya</taxon>
        <taxon>Basidiomycota</taxon>
        <taxon>Agaricomycotina</taxon>
        <taxon>Agaricomycetes</taxon>
        <taxon>Polyporales</taxon>
        <taxon>Phanerochaetaceae</taxon>
        <taxon>Phanerochaete</taxon>
    </lineage>
</organism>
<feature type="region of interest" description="Disordered" evidence="1">
    <location>
        <begin position="27"/>
        <end position="60"/>
    </location>
</feature>
<proteinExistence type="predicted"/>
<evidence type="ECO:0000256" key="1">
    <source>
        <dbReference type="SAM" id="MobiDB-lite"/>
    </source>
</evidence>
<gene>
    <name evidence="2" type="ORF">PHACADRAFT_262598</name>
</gene>
<sequence length="60" mass="6934">MELAIVPSCVRILAWWSLQEAVEWPGNAGAARRHERRLSRMNYDAPPEGCSRSRPQEIRE</sequence>